<keyword evidence="1" id="KW-1133">Transmembrane helix</keyword>
<keyword evidence="1" id="KW-0472">Membrane</keyword>
<feature type="transmembrane region" description="Helical" evidence="1">
    <location>
        <begin position="7"/>
        <end position="23"/>
    </location>
</feature>
<dbReference type="Proteomes" id="UP000886043">
    <property type="component" value="Unassembled WGS sequence"/>
</dbReference>
<comment type="caution">
    <text evidence="2">The sequence shown here is derived from an EMBL/GenBank/DDBJ whole genome shotgun (WGS) entry which is preliminary data.</text>
</comment>
<protein>
    <submittedName>
        <fullName evidence="2">Uncharacterized protein</fullName>
    </submittedName>
</protein>
<evidence type="ECO:0000256" key="1">
    <source>
        <dbReference type="SAM" id="Phobius"/>
    </source>
</evidence>
<keyword evidence="1" id="KW-0812">Transmembrane</keyword>
<organism evidence="2">
    <name type="scientific">Thermosulfurimonas dismutans</name>
    <dbReference type="NCBI Taxonomy" id="999894"/>
    <lineage>
        <taxon>Bacteria</taxon>
        <taxon>Pseudomonadati</taxon>
        <taxon>Thermodesulfobacteriota</taxon>
        <taxon>Thermodesulfobacteria</taxon>
        <taxon>Thermodesulfobacteriales</taxon>
        <taxon>Thermodesulfobacteriaceae</taxon>
        <taxon>Thermosulfurimonas</taxon>
    </lineage>
</organism>
<accession>A0A7C3GJD3</accession>
<evidence type="ECO:0000313" key="2">
    <source>
        <dbReference type="EMBL" id="HFC96961.1"/>
    </source>
</evidence>
<sequence>MRAWREYLSGIILLLFLSIRYYPQSLERTLIESLRFLGAVILYGLGFAYLFKWALQQFLHRGLSRDQFLRIALWAGVIMALGESLRHYFYH</sequence>
<feature type="transmembrane region" description="Helical" evidence="1">
    <location>
        <begin position="67"/>
        <end position="89"/>
    </location>
</feature>
<dbReference type="AlphaFoldDB" id="A0A7C3GJD3"/>
<feature type="transmembrane region" description="Helical" evidence="1">
    <location>
        <begin position="35"/>
        <end position="55"/>
    </location>
</feature>
<reference evidence="2" key="1">
    <citation type="journal article" date="2020" name="mSystems">
        <title>Genome- and Community-Level Interaction Insights into Carbon Utilization and Element Cycling Functions of Hydrothermarchaeota in Hydrothermal Sediment.</title>
        <authorList>
            <person name="Zhou Z."/>
            <person name="Liu Y."/>
            <person name="Xu W."/>
            <person name="Pan J."/>
            <person name="Luo Z.H."/>
            <person name="Li M."/>
        </authorList>
    </citation>
    <scope>NUCLEOTIDE SEQUENCE [LARGE SCALE GENOMIC DNA]</scope>
    <source>
        <strain evidence="2">HyVt-483</strain>
    </source>
</reference>
<gene>
    <name evidence="2" type="ORF">ENJ40_00685</name>
</gene>
<proteinExistence type="predicted"/>
<dbReference type="EMBL" id="DRMH01000011">
    <property type="protein sequence ID" value="HFC96961.1"/>
    <property type="molecule type" value="Genomic_DNA"/>
</dbReference>
<name>A0A7C3GJD3_9BACT</name>